<dbReference type="EMBL" id="JAPESX010000215">
    <property type="protein sequence ID" value="KAJ8122533.1"/>
    <property type="molecule type" value="Genomic_DNA"/>
</dbReference>
<comment type="caution">
    <text evidence="1">The sequence shown here is derived from an EMBL/GenBank/DDBJ whole genome shotgun (WGS) entry which is preliminary data.</text>
</comment>
<keyword evidence="2" id="KW-1185">Reference proteome</keyword>
<protein>
    <submittedName>
        <fullName evidence="1">Uncharacterized protein</fullName>
    </submittedName>
</protein>
<name>A0ACC2J5T4_9PEZI</name>
<gene>
    <name evidence="1" type="ORF">ONZ43_g1299</name>
</gene>
<proteinExistence type="predicted"/>
<sequence length="218" mass="24270">MPVLDIDISKAQRLYDVNVWGPIRVIQAFSNLLIKSRGHIVNMSTVNTLVPLPWVSTYASSKTALTYYSESLRLELASLGVSVVTIVAHSVESNLGNNEPKFILPRGSRYAPVEHIIRGWLGGSYLTKDCTAAEFAELIVDSVISYGEYGVVYKGPNAGSMNIISKWGPQTLINKFFSRHEGLREMAEKAERVGPSRRELEARLGSYRDIRDMALHGR</sequence>
<dbReference type="Proteomes" id="UP001153334">
    <property type="component" value="Unassembled WGS sequence"/>
</dbReference>
<reference evidence="1" key="1">
    <citation type="submission" date="2022-11" db="EMBL/GenBank/DDBJ databases">
        <title>Genome Sequence of Nemania bipapillata.</title>
        <authorList>
            <person name="Buettner E."/>
        </authorList>
    </citation>
    <scope>NUCLEOTIDE SEQUENCE</scope>
    <source>
        <strain evidence="1">CP14</strain>
    </source>
</reference>
<organism evidence="1 2">
    <name type="scientific">Nemania bipapillata</name>
    <dbReference type="NCBI Taxonomy" id="110536"/>
    <lineage>
        <taxon>Eukaryota</taxon>
        <taxon>Fungi</taxon>
        <taxon>Dikarya</taxon>
        <taxon>Ascomycota</taxon>
        <taxon>Pezizomycotina</taxon>
        <taxon>Sordariomycetes</taxon>
        <taxon>Xylariomycetidae</taxon>
        <taxon>Xylariales</taxon>
        <taxon>Xylariaceae</taxon>
        <taxon>Nemania</taxon>
    </lineage>
</organism>
<evidence type="ECO:0000313" key="2">
    <source>
        <dbReference type="Proteomes" id="UP001153334"/>
    </source>
</evidence>
<accession>A0ACC2J5T4</accession>
<evidence type="ECO:0000313" key="1">
    <source>
        <dbReference type="EMBL" id="KAJ8122533.1"/>
    </source>
</evidence>